<keyword evidence="2" id="KW-1185">Reference proteome</keyword>
<gene>
    <name evidence="1" type="ordered locus">BH3862</name>
</gene>
<protein>
    <submittedName>
        <fullName evidence="1">BH3862 protein</fullName>
    </submittedName>
</protein>
<organism evidence="1 2">
    <name type="scientific">Halalkalibacterium halodurans (strain ATCC BAA-125 / DSM 18197 / FERM 7344 / JCM 9153 / C-125)</name>
    <name type="common">Bacillus halodurans</name>
    <dbReference type="NCBI Taxonomy" id="272558"/>
    <lineage>
        <taxon>Bacteria</taxon>
        <taxon>Bacillati</taxon>
        <taxon>Bacillota</taxon>
        <taxon>Bacilli</taxon>
        <taxon>Bacillales</taxon>
        <taxon>Bacillaceae</taxon>
        <taxon>Halalkalibacterium (ex Joshi et al. 2022)</taxon>
    </lineage>
</organism>
<reference evidence="1 2" key="1">
    <citation type="journal article" date="2000" name="Nucleic Acids Res.">
        <title>Complete genome sequence of the alkaliphilic bacterium Bacillus halodurans and genomic sequence comparison with Bacillus subtilis.</title>
        <authorList>
            <person name="Takami H."/>
            <person name="Nakasone K."/>
            <person name="Takaki Y."/>
            <person name="Maeno G."/>
            <person name="Sasaki R."/>
            <person name="Masui N."/>
            <person name="Fuji F."/>
            <person name="Hirama C."/>
            <person name="Nakamura Y."/>
            <person name="Ogasawara N."/>
            <person name="Kuhara S."/>
            <person name="Horikoshi K."/>
        </authorList>
    </citation>
    <scope>NUCLEOTIDE SEQUENCE [LARGE SCALE GENOMIC DNA]</scope>
    <source>
        <strain evidence="2">ATCC BAA-125 / DSM 18197 / FERM 7344 / JCM 9153 / C-125</strain>
    </source>
</reference>
<dbReference type="HOGENOM" id="CLU_3436709_0_0_9"/>
<accession>Q9K670</accession>
<proteinExistence type="predicted"/>
<sequence length="12" mass="1463">MNYLLTKIIILQ</sequence>
<evidence type="ECO:0000313" key="2">
    <source>
        <dbReference type="Proteomes" id="UP000001258"/>
    </source>
</evidence>
<dbReference type="EMBL" id="BA000004">
    <property type="protein sequence ID" value="BAB07581.1"/>
    <property type="molecule type" value="Genomic_DNA"/>
</dbReference>
<dbReference type="KEGG" id="bha:BH3862"/>
<dbReference type="Proteomes" id="UP000001258">
    <property type="component" value="Chromosome"/>
</dbReference>
<evidence type="ECO:0000313" key="1">
    <source>
        <dbReference type="EMBL" id="BAB07581.1"/>
    </source>
</evidence>
<dbReference type="PIR" id="F84132">
    <property type="entry name" value="F84132"/>
</dbReference>
<name>Q9K670_HALH5</name>